<dbReference type="InterPro" id="IPR029752">
    <property type="entry name" value="D-isomer_DH_CS1"/>
</dbReference>
<accession>A0A6J4L2Y1</accession>
<sequence>MIQHQGVGYNNIDLAAAAGADIAVALTPEGTSGPVAEHVFLLILSLYRRLFEARASLREGRWLQWDLRPNSYDLAGKRIGIVGLGRIGREVAKRARAFDCDVVYCDAVRAPEDIEAELGVVYTHFEDLLQRSDIVTVHVPLSQETRALIGAAELALMQPSALLLNVARGGIVDETALYEALVAGRLAGAGLDVYASEPPDAALPLLHLDNVIATPHVAAGTRDALVAKMTAAFANMQRRLNGETLHNEVHL</sequence>
<dbReference type="InterPro" id="IPR029753">
    <property type="entry name" value="D-isomer_DH_CS"/>
</dbReference>
<dbReference type="FunFam" id="3.40.50.720:FF:000203">
    <property type="entry name" value="D-3-phosphoglycerate dehydrogenase (SerA)"/>
    <property type="match status" value="1"/>
</dbReference>
<evidence type="ECO:0000256" key="3">
    <source>
        <dbReference type="ARBA" id="ARBA00023027"/>
    </source>
</evidence>
<evidence type="ECO:0000259" key="5">
    <source>
        <dbReference type="Pfam" id="PF00389"/>
    </source>
</evidence>
<proteinExistence type="inferred from homology"/>
<evidence type="ECO:0000259" key="6">
    <source>
        <dbReference type="Pfam" id="PF02826"/>
    </source>
</evidence>
<dbReference type="GO" id="GO:0005829">
    <property type="term" value="C:cytosol"/>
    <property type="evidence" value="ECO:0007669"/>
    <property type="project" value="TreeGrafter"/>
</dbReference>
<dbReference type="PANTHER" id="PTHR10996:SF283">
    <property type="entry name" value="GLYOXYLATE_HYDROXYPYRUVATE REDUCTASE B"/>
    <property type="match status" value="1"/>
</dbReference>
<dbReference type="InterPro" id="IPR006140">
    <property type="entry name" value="D-isomer_DH_NAD-bd"/>
</dbReference>
<dbReference type="EMBL" id="CADCTR010001937">
    <property type="protein sequence ID" value="CAA9321074.1"/>
    <property type="molecule type" value="Genomic_DNA"/>
</dbReference>
<gene>
    <name evidence="7" type="ORF">AVDCRST_MAG93-5741</name>
</gene>
<dbReference type="PROSITE" id="PS00671">
    <property type="entry name" value="D_2_HYDROXYACID_DH_3"/>
    <property type="match status" value="1"/>
</dbReference>
<dbReference type="Pfam" id="PF00389">
    <property type="entry name" value="2-Hacid_dh"/>
    <property type="match status" value="1"/>
</dbReference>
<dbReference type="EC" id="1.1.1.95" evidence="7"/>
<evidence type="ECO:0000256" key="1">
    <source>
        <dbReference type="ARBA" id="ARBA00005854"/>
    </source>
</evidence>
<dbReference type="GO" id="GO:0004617">
    <property type="term" value="F:phosphoglycerate dehydrogenase activity"/>
    <property type="evidence" value="ECO:0007669"/>
    <property type="project" value="UniProtKB-EC"/>
</dbReference>
<dbReference type="AlphaFoldDB" id="A0A6J4L2Y1"/>
<keyword evidence="2 4" id="KW-0560">Oxidoreductase</keyword>
<evidence type="ECO:0000256" key="2">
    <source>
        <dbReference type="ARBA" id="ARBA00023002"/>
    </source>
</evidence>
<dbReference type="GO" id="GO:0051287">
    <property type="term" value="F:NAD binding"/>
    <property type="evidence" value="ECO:0007669"/>
    <property type="project" value="InterPro"/>
</dbReference>
<comment type="similarity">
    <text evidence="1 4">Belongs to the D-isomer specific 2-hydroxyacid dehydrogenase family.</text>
</comment>
<evidence type="ECO:0000256" key="4">
    <source>
        <dbReference type="RuleBase" id="RU003719"/>
    </source>
</evidence>
<dbReference type="GO" id="GO:0030267">
    <property type="term" value="F:glyoxylate reductase (NADPH) activity"/>
    <property type="evidence" value="ECO:0007669"/>
    <property type="project" value="TreeGrafter"/>
</dbReference>
<keyword evidence="3" id="KW-0520">NAD</keyword>
<name>A0A6J4L2Y1_9CHLR</name>
<protein>
    <submittedName>
        <fullName evidence="7">D-3-phosphoglycerate dehydrogenase</fullName>
        <ecNumber evidence="7">1.1.1.95</ecNumber>
    </submittedName>
</protein>
<organism evidence="7">
    <name type="scientific">uncultured Chloroflexia bacterium</name>
    <dbReference type="NCBI Taxonomy" id="1672391"/>
    <lineage>
        <taxon>Bacteria</taxon>
        <taxon>Bacillati</taxon>
        <taxon>Chloroflexota</taxon>
        <taxon>Chloroflexia</taxon>
        <taxon>environmental samples</taxon>
    </lineage>
</organism>
<dbReference type="Gene3D" id="3.40.50.720">
    <property type="entry name" value="NAD(P)-binding Rossmann-like Domain"/>
    <property type="match status" value="2"/>
</dbReference>
<feature type="domain" description="D-isomer specific 2-hydroxyacid dehydrogenase NAD-binding" evidence="6">
    <location>
        <begin position="41"/>
        <end position="218"/>
    </location>
</feature>
<dbReference type="PROSITE" id="PS00670">
    <property type="entry name" value="D_2_HYDROXYACID_DH_2"/>
    <property type="match status" value="1"/>
</dbReference>
<reference evidence="7" key="1">
    <citation type="submission" date="2020-02" db="EMBL/GenBank/DDBJ databases">
        <authorList>
            <person name="Meier V. D."/>
        </authorList>
    </citation>
    <scope>NUCLEOTIDE SEQUENCE</scope>
    <source>
        <strain evidence="7">AVDCRST_MAG93</strain>
    </source>
</reference>
<dbReference type="PROSITE" id="PS00065">
    <property type="entry name" value="D_2_HYDROXYACID_DH_1"/>
    <property type="match status" value="1"/>
</dbReference>
<dbReference type="PANTHER" id="PTHR10996">
    <property type="entry name" value="2-HYDROXYACID DEHYDROGENASE-RELATED"/>
    <property type="match status" value="1"/>
</dbReference>
<dbReference type="SUPFAM" id="SSF51735">
    <property type="entry name" value="NAD(P)-binding Rossmann-fold domains"/>
    <property type="match status" value="1"/>
</dbReference>
<dbReference type="Pfam" id="PF02826">
    <property type="entry name" value="2-Hacid_dh_C"/>
    <property type="match status" value="1"/>
</dbReference>
<dbReference type="InterPro" id="IPR006139">
    <property type="entry name" value="D-isomer_2_OHA_DH_cat_dom"/>
</dbReference>
<dbReference type="InterPro" id="IPR050223">
    <property type="entry name" value="D-isomer_2-hydroxyacid_DH"/>
</dbReference>
<feature type="domain" description="D-isomer specific 2-hydroxyacid dehydrogenase catalytic" evidence="5">
    <location>
        <begin position="1"/>
        <end position="249"/>
    </location>
</feature>
<dbReference type="InterPro" id="IPR036291">
    <property type="entry name" value="NAD(P)-bd_dom_sf"/>
</dbReference>
<evidence type="ECO:0000313" key="7">
    <source>
        <dbReference type="EMBL" id="CAA9321074.1"/>
    </source>
</evidence>
<dbReference type="GO" id="GO:0016618">
    <property type="term" value="F:hydroxypyruvate reductase [NAD(P)H] activity"/>
    <property type="evidence" value="ECO:0007669"/>
    <property type="project" value="TreeGrafter"/>
</dbReference>